<gene>
    <name evidence="1" type="ORF">IQ241_10550</name>
</gene>
<dbReference type="Proteomes" id="UP000636505">
    <property type="component" value="Unassembled WGS sequence"/>
</dbReference>
<protein>
    <submittedName>
        <fullName evidence="1">Haloacid dehalogenase-like hydrolase</fullName>
    </submittedName>
</protein>
<dbReference type="AlphaFoldDB" id="A0A8J7AP76"/>
<keyword evidence="2" id="KW-1185">Reference proteome</keyword>
<evidence type="ECO:0000313" key="1">
    <source>
        <dbReference type="EMBL" id="MBE9077731.1"/>
    </source>
</evidence>
<dbReference type="EMBL" id="JADEXG010000020">
    <property type="protein sequence ID" value="MBE9077731.1"/>
    <property type="molecule type" value="Genomic_DNA"/>
</dbReference>
<reference evidence="1" key="1">
    <citation type="submission" date="2020-10" db="EMBL/GenBank/DDBJ databases">
        <authorList>
            <person name="Castelo-Branco R."/>
            <person name="Eusebio N."/>
            <person name="Adriana R."/>
            <person name="Vieira A."/>
            <person name="Brugerolle De Fraissinette N."/>
            <person name="Rezende De Castro R."/>
            <person name="Schneider M.P."/>
            <person name="Vasconcelos V."/>
            <person name="Leao P.N."/>
        </authorList>
    </citation>
    <scope>NUCLEOTIDE SEQUENCE</scope>
    <source>
        <strain evidence="1">LEGE 07310</strain>
    </source>
</reference>
<sequence length="288" mass="32777">MPQATQSVSNVIAIAFDFDDTLVPDTYDALIEDFGYDSKTFREERYYPLLKDGWDGIPARFYTLIEEGKQRTDGKKLTQSYIRDFGRQLRPFSGVDEMFGRLRQTAGDISPDTEIEFYLITSGFVEIAWNTSISSQFKAMWGCEFHFDESGQAQYLKRSVTHPEKTRYLYYLSRGIDSHSEDNLLFVYEDVSPDEIRIPLNQVIYAGDGTSDLPCFTLLNQAGGIPIGVYKEGTAQDWAQEYQVSQSQRVVNLAPADYSQDSEMMQSLTLAVEGLCKQILLRQLGRGE</sequence>
<accession>A0A8J7AP76</accession>
<proteinExistence type="predicted"/>
<dbReference type="SUPFAM" id="SSF56784">
    <property type="entry name" value="HAD-like"/>
    <property type="match status" value="1"/>
</dbReference>
<dbReference type="Gene3D" id="3.40.50.1000">
    <property type="entry name" value="HAD superfamily/HAD-like"/>
    <property type="match status" value="1"/>
</dbReference>
<dbReference type="InterPro" id="IPR036412">
    <property type="entry name" value="HAD-like_sf"/>
</dbReference>
<dbReference type="RefSeq" id="WP_193906798.1">
    <property type="nucleotide sequence ID" value="NZ_JADEXG010000020.1"/>
</dbReference>
<keyword evidence="1" id="KW-0378">Hydrolase</keyword>
<comment type="caution">
    <text evidence="1">The sequence shown here is derived from an EMBL/GenBank/DDBJ whole genome shotgun (WGS) entry which is preliminary data.</text>
</comment>
<name>A0A8J7AP76_9CYAN</name>
<organism evidence="1 2">
    <name type="scientific">Vasconcelosia minhoensis LEGE 07310</name>
    <dbReference type="NCBI Taxonomy" id="915328"/>
    <lineage>
        <taxon>Bacteria</taxon>
        <taxon>Bacillati</taxon>
        <taxon>Cyanobacteriota</taxon>
        <taxon>Cyanophyceae</taxon>
        <taxon>Nodosilineales</taxon>
        <taxon>Cymatolegaceae</taxon>
        <taxon>Vasconcelosia</taxon>
        <taxon>Vasconcelosia minhoensis</taxon>
    </lineage>
</organism>
<dbReference type="InterPro" id="IPR023214">
    <property type="entry name" value="HAD_sf"/>
</dbReference>
<dbReference type="GO" id="GO:0016787">
    <property type="term" value="F:hydrolase activity"/>
    <property type="evidence" value="ECO:0007669"/>
    <property type="project" value="UniProtKB-KW"/>
</dbReference>
<evidence type="ECO:0000313" key="2">
    <source>
        <dbReference type="Proteomes" id="UP000636505"/>
    </source>
</evidence>